<dbReference type="GO" id="GO:0000976">
    <property type="term" value="F:transcription cis-regulatory region binding"/>
    <property type="evidence" value="ECO:0007669"/>
    <property type="project" value="TreeGrafter"/>
</dbReference>
<keyword evidence="12 13" id="KW-0408">Iron</keyword>
<dbReference type="InterPro" id="IPR043135">
    <property type="entry name" value="Fur_C"/>
</dbReference>
<evidence type="ECO:0000256" key="13">
    <source>
        <dbReference type="RuleBase" id="RU364037"/>
    </source>
</evidence>
<comment type="caution">
    <text evidence="14">The sequence shown here is derived from an EMBL/GenBank/DDBJ whole genome shotgun (WGS) entry which is preliminary data.</text>
</comment>
<keyword evidence="10 13" id="KW-0238">DNA-binding</keyword>
<evidence type="ECO:0000313" key="14">
    <source>
        <dbReference type="EMBL" id="OYQ35207.1"/>
    </source>
</evidence>
<dbReference type="GO" id="GO:1900376">
    <property type="term" value="P:regulation of secondary metabolite biosynthetic process"/>
    <property type="evidence" value="ECO:0007669"/>
    <property type="project" value="TreeGrafter"/>
</dbReference>
<feature type="binding site" evidence="12">
    <location>
        <position position="125"/>
    </location>
    <ligand>
        <name>Fe cation</name>
        <dbReference type="ChEBI" id="CHEBI:24875"/>
    </ligand>
</feature>
<accession>A0A255Z128</accession>
<keyword evidence="11 13" id="KW-0804">Transcription</keyword>
<dbReference type="PANTHER" id="PTHR33202:SF2">
    <property type="entry name" value="FERRIC UPTAKE REGULATION PROTEIN"/>
    <property type="match status" value="1"/>
</dbReference>
<dbReference type="EMBL" id="NOXU01000026">
    <property type="protein sequence ID" value="OYQ35207.1"/>
    <property type="molecule type" value="Genomic_DNA"/>
</dbReference>
<evidence type="ECO:0000256" key="9">
    <source>
        <dbReference type="ARBA" id="ARBA00023015"/>
    </source>
</evidence>
<dbReference type="AlphaFoldDB" id="A0A255Z128"/>
<evidence type="ECO:0000256" key="5">
    <source>
        <dbReference type="ARBA" id="ARBA00022490"/>
    </source>
</evidence>
<dbReference type="Gene3D" id="1.10.10.10">
    <property type="entry name" value="Winged helix-like DNA-binding domain superfamily/Winged helix DNA-binding domain"/>
    <property type="match status" value="1"/>
</dbReference>
<evidence type="ECO:0000256" key="8">
    <source>
        <dbReference type="ARBA" id="ARBA00022833"/>
    </source>
</evidence>
<dbReference type="CDD" id="cd07153">
    <property type="entry name" value="Fur_like"/>
    <property type="match status" value="1"/>
</dbReference>
<evidence type="ECO:0000256" key="6">
    <source>
        <dbReference type="ARBA" id="ARBA00022491"/>
    </source>
</evidence>
<feature type="binding site" evidence="12">
    <location>
        <position position="87"/>
    </location>
    <ligand>
        <name>Fe cation</name>
        <dbReference type="ChEBI" id="CHEBI:24875"/>
    </ligand>
</feature>
<evidence type="ECO:0000256" key="10">
    <source>
        <dbReference type="ARBA" id="ARBA00023125"/>
    </source>
</evidence>
<dbReference type="GO" id="GO:0008270">
    <property type="term" value="F:zinc ion binding"/>
    <property type="evidence" value="ECO:0007669"/>
    <property type="project" value="TreeGrafter"/>
</dbReference>
<dbReference type="GO" id="GO:0045892">
    <property type="term" value="P:negative regulation of DNA-templated transcription"/>
    <property type="evidence" value="ECO:0007669"/>
    <property type="project" value="TreeGrafter"/>
</dbReference>
<dbReference type="GO" id="GO:0005829">
    <property type="term" value="C:cytosol"/>
    <property type="evidence" value="ECO:0007669"/>
    <property type="project" value="TreeGrafter"/>
</dbReference>
<evidence type="ECO:0000256" key="4">
    <source>
        <dbReference type="ARBA" id="ARBA00020910"/>
    </source>
</evidence>
<evidence type="ECO:0000256" key="11">
    <source>
        <dbReference type="ARBA" id="ARBA00023163"/>
    </source>
</evidence>
<sequence length="152" mass="17747">MPSRLEQLCVQKGLKMTEQRRVISRVLSDSQDHPDVEQVYRRAVEIDPHISIATVYRTMRLFEEANVIERLDFGDGRARYEEAREEHHHHLIDVQTGDVVEFSSEELEKIKEKIADELGYRLIGHRLELYGVRKDRPIIERTYVPGGHGSKV</sequence>
<dbReference type="Gene3D" id="3.30.1490.190">
    <property type="match status" value="1"/>
</dbReference>
<keyword evidence="7 12" id="KW-0479">Metal-binding</keyword>
<organism evidence="14 15">
    <name type="scientific">Niveispirillum lacus</name>
    <dbReference type="NCBI Taxonomy" id="1981099"/>
    <lineage>
        <taxon>Bacteria</taxon>
        <taxon>Pseudomonadati</taxon>
        <taxon>Pseudomonadota</taxon>
        <taxon>Alphaproteobacteria</taxon>
        <taxon>Rhodospirillales</taxon>
        <taxon>Azospirillaceae</taxon>
        <taxon>Niveispirillum</taxon>
    </lineage>
</organism>
<comment type="similarity">
    <text evidence="2 13">Belongs to the Fur family.</text>
</comment>
<keyword evidence="5 13" id="KW-0963">Cytoplasm</keyword>
<keyword evidence="9 13" id="KW-0805">Transcription regulation</keyword>
<dbReference type="InterPro" id="IPR036388">
    <property type="entry name" value="WH-like_DNA-bd_sf"/>
</dbReference>
<dbReference type="FunFam" id="1.10.10.10:FF:000051">
    <property type="entry name" value="Fur family transcriptional regulator"/>
    <property type="match status" value="1"/>
</dbReference>
<keyword evidence="6 13" id="KW-0678">Repressor</keyword>
<keyword evidence="15" id="KW-1185">Reference proteome</keyword>
<dbReference type="OrthoDB" id="8659436at2"/>
<dbReference type="RefSeq" id="WP_094455584.1">
    <property type="nucleotide sequence ID" value="NZ_NOXU01000026.1"/>
</dbReference>
<gene>
    <name evidence="13" type="primary">fur</name>
    <name evidence="14" type="ORF">CHU95_08210</name>
</gene>
<feature type="binding site" evidence="12">
    <location>
        <position position="108"/>
    </location>
    <ligand>
        <name>Fe cation</name>
        <dbReference type="ChEBI" id="CHEBI:24875"/>
    </ligand>
</feature>
<evidence type="ECO:0000256" key="2">
    <source>
        <dbReference type="ARBA" id="ARBA00007957"/>
    </source>
</evidence>
<dbReference type="Proteomes" id="UP000216998">
    <property type="component" value="Unassembled WGS sequence"/>
</dbReference>
<comment type="subcellular location">
    <subcellularLocation>
        <location evidence="1 13">Cytoplasm</location>
    </subcellularLocation>
</comment>
<dbReference type="PANTHER" id="PTHR33202">
    <property type="entry name" value="ZINC UPTAKE REGULATION PROTEIN"/>
    <property type="match status" value="1"/>
</dbReference>
<dbReference type="InterPro" id="IPR036390">
    <property type="entry name" value="WH_DNA-bd_sf"/>
</dbReference>
<evidence type="ECO:0000256" key="3">
    <source>
        <dbReference type="ARBA" id="ARBA00011738"/>
    </source>
</evidence>
<dbReference type="InterPro" id="IPR002481">
    <property type="entry name" value="FUR"/>
</dbReference>
<comment type="subunit">
    <text evidence="3 13">Homodimer.</text>
</comment>
<evidence type="ECO:0000313" key="15">
    <source>
        <dbReference type="Proteomes" id="UP000216998"/>
    </source>
</evidence>
<proteinExistence type="inferred from homology"/>
<dbReference type="Pfam" id="PF01475">
    <property type="entry name" value="FUR"/>
    <property type="match status" value="1"/>
</dbReference>
<dbReference type="SUPFAM" id="SSF46785">
    <property type="entry name" value="Winged helix' DNA-binding domain"/>
    <property type="match status" value="1"/>
</dbReference>
<protein>
    <recommendedName>
        <fullName evidence="4 13">Ferric uptake regulation protein</fullName>
    </recommendedName>
</protein>
<evidence type="ECO:0000256" key="7">
    <source>
        <dbReference type="ARBA" id="ARBA00022723"/>
    </source>
</evidence>
<name>A0A255Z128_9PROT</name>
<comment type="cofactor">
    <cofactor evidence="12">
        <name>Mn(2+)</name>
        <dbReference type="ChEBI" id="CHEBI:29035"/>
    </cofactor>
    <cofactor evidence="12">
        <name>Fe(2+)</name>
        <dbReference type="ChEBI" id="CHEBI:29033"/>
    </cofactor>
    <text evidence="12">Binds 1 Mn(2+) or Fe(2+) ion per subunit.</text>
</comment>
<evidence type="ECO:0000256" key="12">
    <source>
        <dbReference type="PIRSR" id="PIRSR602481-2"/>
    </source>
</evidence>
<reference evidence="14 15" key="1">
    <citation type="submission" date="2017-07" db="EMBL/GenBank/DDBJ databases">
        <title>Niveispirillum cyanobacteriorum sp. nov., isolated from cyanobacterial aggregates in a eutrophic lake.</title>
        <authorList>
            <person name="Cai H."/>
        </authorList>
    </citation>
    <scope>NUCLEOTIDE SEQUENCE [LARGE SCALE GENOMIC DNA]</scope>
    <source>
        <strain evidence="15">TH1-14</strain>
    </source>
</reference>
<keyword evidence="8 13" id="KW-0862">Zinc</keyword>
<evidence type="ECO:0000256" key="1">
    <source>
        <dbReference type="ARBA" id="ARBA00004496"/>
    </source>
</evidence>
<dbReference type="GO" id="GO:0003700">
    <property type="term" value="F:DNA-binding transcription factor activity"/>
    <property type="evidence" value="ECO:0007669"/>
    <property type="project" value="UniProtKB-UniRule"/>
</dbReference>